<sequence length="177" mass="20393">MDEQEENDEYRYLFAIWKPGENAESSEPPINHCSFQGFDELCNNMACFRCNGLREAKSETVRGTLLIPCRTAMRGRFPLNGTYFQVNEVFADNKSSKDPIVVPRNWLWNLPRKICYFGTGISTIFRGLTMEEIQFCMGQGTVCIRGFDRETRRVELLYKKITCSCKSTRFGLHGNSV</sequence>
<evidence type="ECO:0000256" key="5">
    <source>
        <dbReference type="ARBA" id="ARBA00023014"/>
    </source>
</evidence>
<reference evidence="9" key="1">
    <citation type="submission" date="2025-08" db="UniProtKB">
        <authorList>
            <consortium name="RefSeq"/>
        </authorList>
    </citation>
    <scope>IDENTIFICATION</scope>
</reference>
<evidence type="ECO:0000259" key="7">
    <source>
        <dbReference type="Pfam" id="PF15629"/>
    </source>
</evidence>
<dbReference type="Pfam" id="PF15629">
    <property type="entry name" value="Perm-CXXC"/>
    <property type="match status" value="1"/>
</dbReference>
<dbReference type="GO" id="GO:0016829">
    <property type="term" value="F:lyase activity"/>
    <property type="evidence" value="ECO:0007669"/>
    <property type="project" value="UniProtKB-KW"/>
</dbReference>
<dbReference type="PANTHER" id="PTHR46213:SF13">
    <property type="entry name" value="DEMETER-LIKE PROTEIN 2-RELATED"/>
    <property type="match status" value="1"/>
</dbReference>
<dbReference type="GO" id="GO:0046872">
    <property type="term" value="F:metal ion binding"/>
    <property type="evidence" value="ECO:0007669"/>
    <property type="project" value="UniProtKB-KW"/>
</dbReference>
<gene>
    <name evidence="9" type="primary">LOC120264703</name>
</gene>
<protein>
    <submittedName>
        <fullName evidence="9">DNA glycosylase/AP lyase ROS1</fullName>
    </submittedName>
</protein>
<name>A0AB40BNB3_DIOCR</name>
<evidence type="ECO:0000256" key="4">
    <source>
        <dbReference type="ARBA" id="ARBA00023004"/>
    </source>
</evidence>
<keyword evidence="3" id="KW-0479">Metal-binding</keyword>
<evidence type="ECO:0000313" key="8">
    <source>
        <dbReference type="Proteomes" id="UP001515500"/>
    </source>
</evidence>
<keyword evidence="8" id="KW-1185">Reference proteome</keyword>
<evidence type="ECO:0000313" key="9">
    <source>
        <dbReference type="RefSeq" id="XP_039128458.1"/>
    </source>
</evidence>
<feature type="domain" description="Permuted single zf-CXXC unit" evidence="7">
    <location>
        <begin position="29"/>
        <end position="60"/>
    </location>
</feature>
<dbReference type="GO" id="GO:0141166">
    <property type="term" value="P:chromosomal 5-methylcytosine DNA demethylation pathway"/>
    <property type="evidence" value="ECO:0007669"/>
    <property type="project" value="InterPro"/>
</dbReference>
<comment type="cofactor">
    <cofactor evidence="1">
        <name>[4Fe-4S] cluster</name>
        <dbReference type="ChEBI" id="CHEBI:49883"/>
    </cofactor>
</comment>
<evidence type="ECO:0000256" key="1">
    <source>
        <dbReference type="ARBA" id="ARBA00001966"/>
    </source>
</evidence>
<dbReference type="Pfam" id="PF15628">
    <property type="entry name" value="RRM_DME"/>
    <property type="match status" value="1"/>
</dbReference>
<dbReference type="GO" id="GO:0051539">
    <property type="term" value="F:4 iron, 4 sulfur cluster binding"/>
    <property type="evidence" value="ECO:0007669"/>
    <property type="project" value="UniProtKB-KW"/>
</dbReference>
<dbReference type="GeneID" id="120264703"/>
<dbReference type="PANTHER" id="PTHR46213">
    <property type="entry name" value="TRANSCRIPTIONAL ACTIVATOR DEMETER"/>
    <property type="match status" value="1"/>
</dbReference>
<evidence type="ECO:0000256" key="2">
    <source>
        <dbReference type="ARBA" id="ARBA00022485"/>
    </source>
</evidence>
<keyword evidence="9" id="KW-0456">Lyase</keyword>
<dbReference type="Proteomes" id="UP001515500">
    <property type="component" value="Chromosome 7"/>
</dbReference>
<proteinExistence type="predicted"/>
<organism evidence="8 9">
    <name type="scientific">Dioscorea cayennensis subsp. rotundata</name>
    <name type="common">White Guinea yam</name>
    <name type="synonym">Dioscorea rotundata</name>
    <dbReference type="NCBI Taxonomy" id="55577"/>
    <lineage>
        <taxon>Eukaryota</taxon>
        <taxon>Viridiplantae</taxon>
        <taxon>Streptophyta</taxon>
        <taxon>Embryophyta</taxon>
        <taxon>Tracheophyta</taxon>
        <taxon>Spermatophyta</taxon>
        <taxon>Magnoliopsida</taxon>
        <taxon>Liliopsida</taxon>
        <taxon>Dioscoreales</taxon>
        <taxon>Dioscoreaceae</taxon>
        <taxon>Dioscorea</taxon>
    </lineage>
</organism>
<evidence type="ECO:0000256" key="3">
    <source>
        <dbReference type="ARBA" id="ARBA00022723"/>
    </source>
</evidence>
<dbReference type="InterPro" id="IPR028925">
    <property type="entry name" value="RRM_DME"/>
</dbReference>
<accession>A0AB40BNB3</accession>
<keyword evidence="4" id="KW-0408">Iron</keyword>
<dbReference type="InterPro" id="IPR028924">
    <property type="entry name" value="Perm-CXXC"/>
</dbReference>
<evidence type="ECO:0000259" key="6">
    <source>
        <dbReference type="Pfam" id="PF15628"/>
    </source>
</evidence>
<dbReference type="GO" id="GO:0035514">
    <property type="term" value="F:DNA demethylase activity"/>
    <property type="evidence" value="ECO:0007669"/>
    <property type="project" value="InterPro"/>
</dbReference>
<keyword evidence="5" id="KW-0411">Iron-sulfur</keyword>
<dbReference type="AlphaFoldDB" id="A0AB40BNB3"/>
<keyword evidence="2" id="KW-0004">4Fe-4S</keyword>
<dbReference type="InterPro" id="IPR044811">
    <property type="entry name" value="DME/ROS1"/>
</dbReference>
<feature type="domain" description="Demeter RRM-fold" evidence="6">
    <location>
        <begin position="63"/>
        <end position="163"/>
    </location>
</feature>
<dbReference type="GO" id="GO:0019104">
    <property type="term" value="F:DNA N-glycosylase activity"/>
    <property type="evidence" value="ECO:0007669"/>
    <property type="project" value="InterPro"/>
</dbReference>
<dbReference type="RefSeq" id="XP_039128458.1">
    <property type="nucleotide sequence ID" value="XM_039272524.1"/>
</dbReference>